<dbReference type="Pfam" id="PF02883">
    <property type="entry name" value="Alpha_adaptinC2"/>
    <property type="match status" value="1"/>
</dbReference>
<evidence type="ECO:0000259" key="8">
    <source>
        <dbReference type="SMART" id="SM00809"/>
    </source>
</evidence>
<dbReference type="SUPFAM" id="SSF48371">
    <property type="entry name" value="ARM repeat"/>
    <property type="match status" value="1"/>
</dbReference>
<dbReference type="InterPro" id="IPR013041">
    <property type="entry name" value="Clathrin_app_Ig-like_sf"/>
</dbReference>
<reference evidence="10" key="2">
    <citation type="submission" date="2025-08" db="UniProtKB">
        <authorList>
            <consortium name="Ensembl"/>
        </authorList>
    </citation>
    <scope>IDENTIFICATION</scope>
</reference>
<dbReference type="Ensembl" id="ENSGACT00000072841.1">
    <property type="protein sequence ID" value="ENSGACP00000052336.1"/>
    <property type="gene ID" value="ENSGACG00000008581.2"/>
</dbReference>
<comment type="similarity">
    <text evidence="1 7">Belongs to the adaptor complexes large subunit family.</text>
</comment>
<reference evidence="10" key="3">
    <citation type="submission" date="2025-09" db="UniProtKB">
        <authorList>
            <consortium name="Ensembl"/>
        </authorList>
    </citation>
    <scope>IDENTIFICATION</scope>
</reference>
<dbReference type="InterPro" id="IPR013037">
    <property type="entry name" value="Clathrin_b-adaptin_app_Ig-like"/>
</dbReference>
<reference evidence="10 11" key="1">
    <citation type="journal article" date="2021" name="G3 (Bethesda)">
        <title>Improved contiguity of the threespine stickleback genome using long-read sequencing.</title>
        <authorList>
            <person name="Nath S."/>
            <person name="Shaw D.E."/>
            <person name="White M.A."/>
        </authorList>
    </citation>
    <scope>NUCLEOTIDE SEQUENCE [LARGE SCALE GENOMIC DNA]</scope>
    <source>
        <strain evidence="10 11">Lake Benthic</strain>
    </source>
</reference>
<evidence type="ECO:0000256" key="4">
    <source>
        <dbReference type="ARBA" id="ARBA00022990"/>
    </source>
</evidence>
<feature type="domain" description="Clathrin adaptor alpha/beta/gamma-adaptin appendage Ig-like subdomain" evidence="8">
    <location>
        <begin position="676"/>
        <end position="771"/>
    </location>
</feature>
<dbReference type="InterPro" id="IPR016342">
    <property type="entry name" value="AP_complex_bsu_1_2_4"/>
</dbReference>
<dbReference type="FunFam" id="3.30.310.10:FF:000003">
    <property type="entry name" value="AP complex subunit beta"/>
    <property type="match status" value="1"/>
</dbReference>
<keyword evidence="2 7" id="KW-0813">Transport</keyword>
<dbReference type="GeneTree" id="ENSGT00940000155991"/>
<dbReference type="PANTHER" id="PTHR11134">
    <property type="entry name" value="ADAPTOR COMPLEX SUBUNIT BETA FAMILY MEMBER"/>
    <property type="match status" value="1"/>
</dbReference>
<name>A0AAQ4QM50_GASAC</name>
<evidence type="ECO:0000313" key="11">
    <source>
        <dbReference type="Proteomes" id="UP000007635"/>
    </source>
</evidence>
<evidence type="ECO:0000256" key="7">
    <source>
        <dbReference type="PIRNR" id="PIRNR002291"/>
    </source>
</evidence>
<evidence type="ECO:0000256" key="2">
    <source>
        <dbReference type="ARBA" id="ARBA00022448"/>
    </source>
</evidence>
<evidence type="ECO:0000256" key="6">
    <source>
        <dbReference type="ARBA" id="ARBA00029433"/>
    </source>
</evidence>
<keyword evidence="4" id="KW-0007">Acetylation</keyword>
<dbReference type="Pfam" id="PF09066">
    <property type="entry name" value="B2-adapt-app_C"/>
    <property type="match status" value="1"/>
</dbReference>
<dbReference type="SMART" id="SM01020">
    <property type="entry name" value="B2-adapt-app_C"/>
    <property type="match status" value="1"/>
</dbReference>
<dbReference type="PIRSF" id="PIRSF002291">
    <property type="entry name" value="AP_complex_beta"/>
    <property type="match status" value="1"/>
</dbReference>
<protein>
    <recommendedName>
        <fullName evidence="7">AP complex subunit beta</fullName>
    </recommendedName>
</protein>
<dbReference type="InterPro" id="IPR015151">
    <property type="entry name" value="B-adaptin_app_sub_C"/>
</dbReference>
<dbReference type="GO" id="GO:0030276">
    <property type="term" value="F:clathrin binding"/>
    <property type="evidence" value="ECO:0007669"/>
    <property type="project" value="InterPro"/>
</dbReference>
<dbReference type="InterPro" id="IPR008152">
    <property type="entry name" value="Clathrin_a/b/g-adaptin_app_Ig"/>
</dbReference>
<keyword evidence="3 7" id="KW-0653">Protein transport</keyword>
<dbReference type="AlphaFoldDB" id="A0AAQ4QM50"/>
<proteinExistence type="inferred from homology"/>
<dbReference type="FunFam" id="2.60.40.1150:FF:000001">
    <property type="entry name" value="AP complex subunit beta"/>
    <property type="match status" value="1"/>
</dbReference>
<dbReference type="InterPro" id="IPR009028">
    <property type="entry name" value="Coatomer/calthrin_app_sub_C"/>
</dbReference>
<evidence type="ECO:0000256" key="3">
    <source>
        <dbReference type="ARBA" id="ARBA00022927"/>
    </source>
</evidence>
<dbReference type="InterPro" id="IPR011989">
    <property type="entry name" value="ARM-like"/>
</dbReference>
<dbReference type="GO" id="GO:0006886">
    <property type="term" value="P:intracellular protein transport"/>
    <property type="evidence" value="ECO:0007669"/>
    <property type="project" value="InterPro"/>
</dbReference>
<accession>A0AAQ4QM50</accession>
<dbReference type="SUPFAM" id="SSF55711">
    <property type="entry name" value="Subdomain of clathrin and coatomer appendage domain"/>
    <property type="match status" value="1"/>
</dbReference>
<evidence type="ECO:0000256" key="1">
    <source>
        <dbReference type="ARBA" id="ARBA00006613"/>
    </source>
</evidence>
<organism evidence="10 11">
    <name type="scientific">Gasterosteus aculeatus aculeatus</name>
    <name type="common">three-spined stickleback</name>
    <dbReference type="NCBI Taxonomy" id="481459"/>
    <lineage>
        <taxon>Eukaryota</taxon>
        <taxon>Metazoa</taxon>
        <taxon>Chordata</taxon>
        <taxon>Craniata</taxon>
        <taxon>Vertebrata</taxon>
        <taxon>Euteleostomi</taxon>
        <taxon>Actinopterygii</taxon>
        <taxon>Neopterygii</taxon>
        <taxon>Teleostei</taxon>
        <taxon>Neoteleostei</taxon>
        <taxon>Acanthomorphata</taxon>
        <taxon>Eupercaria</taxon>
        <taxon>Perciformes</taxon>
        <taxon>Cottioidei</taxon>
        <taxon>Gasterosteales</taxon>
        <taxon>Gasterosteidae</taxon>
        <taxon>Gasterosteus</taxon>
    </lineage>
</organism>
<dbReference type="GO" id="GO:0031410">
    <property type="term" value="C:cytoplasmic vesicle"/>
    <property type="evidence" value="ECO:0007669"/>
    <property type="project" value="UniProtKB-ARBA"/>
</dbReference>
<dbReference type="GO" id="GO:0016192">
    <property type="term" value="P:vesicle-mediated transport"/>
    <property type="evidence" value="ECO:0007669"/>
    <property type="project" value="InterPro"/>
</dbReference>
<dbReference type="GO" id="GO:0030131">
    <property type="term" value="C:clathrin adaptor complex"/>
    <property type="evidence" value="ECO:0007669"/>
    <property type="project" value="InterPro"/>
</dbReference>
<keyword evidence="11" id="KW-1185">Reference proteome</keyword>
<evidence type="ECO:0000313" key="10">
    <source>
        <dbReference type="Ensembl" id="ENSGACP00000052336.1"/>
    </source>
</evidence>
<dbReference type="InterPro" id="IPR016024">
    <property type="entry name" value="ARM-type_fold"/>
</dbReference>
<dbReference type="FunFam" id="1.25.10.10:FF:000002">
    <property type="entry name" value="AP complex subunit beta"/>
    <property type="match status" value="1"/>
</dbReference>
<dbReference type="GO" id="GO:0012505">
    <property type="term" value="C:endomembrane system"/>
    <property type="evidence" value="ECO:0007669"/>
    <property type="project" value="UniProtKB-SubCell"/>
</dbReference>
<dbReference type="SUPFAM" id="SSF49348">
    <property type="entry name" value="Clathrin adaptor appendage domain"/>
    <property type="match status" value="1"/>
</dbReference>
<dbReference type="InterPro" id="IPR000225">
    <property type="entry name" value="Armadillo"/>
</dbReference>
<evidence type="ECO:0000256" key="5">
    <source>
        <dbReference type="ARBA" id="ARBA00023136"/>
    </source>
</evidence>
<dbReference type="SMART" id="SM00185">
    <property type="entry name" value="ARM"/>
    <property type="match status" value="2"/>
</dbReference>
<dbReference type="Proteomes" id="UP000007635">
    <property type="component" value="Chromosome XIII"/>
</dbReference>
<evidence type="ECO:0000259" key="9">
    <source>
        <dbReference type="SMART" id="SM01020"/>
    </source>
</evidence>
<keyword evidence="5 7" id="KW-0472">Membrane</keyword>
<dbReference type="InterPro" id="IPR002553">
    <property type="entry name" value="Clathrin/coatomer_adapt-like_N"/>
</dbReference>
<dbReference type="Pfam" id="PF01602">
    <property type="entry name" value="Adaptin_N"/>
    <property type="match status" value="1"/>
</dbReference>
<feature type="domain" description="Beta-adaptin appendage C-terminal subdomain" evidence="9">
    <location>
        <begin position="780"/>
        <end position="890"/>
    </location>
</feature>
<comment type="subcellular location">
    <subcellularLocation>
        <location evidence="6">Endomembrane system</location>
        <topology evidence="6">Peripheral membrane protein</topology>
        <orientation evidence="6">Cytoplasmic side</orientation>
    </subcellularLocation>
</comment>
<dbReference type="SMART" id="SM00809">
    <property type="entry name" value="Alpha_adaptinC2"/>
    <property type="match status" value="1"/>
</dbReference>
<dbReference type="Gene3D" id="2.60.40.1150">
    <property type="match status" value="1"/>
</dbReference>
<dbReference type="InterPro" id="IPR012295">
    <property type="entry name" value="TBP_dom_sf"/>
</dbReference>
<dbReference type="InterPro" id="IPR026739">
    <property type="entry name" value="AP_beta"/>
</dbReference>
<dbReference type="Gene3D" id="3.30.310.10">
    <property type="entry name" value="TATA-Binding Protein"/>
    <property type="match status" value="1"/>
</dbReference>
<sequence>MTDSKYFTTTKKGEIFELKAELNSDKKEKKKEAVKKVIASMTVGKDVSALFPDVVNCMQTDNLELKKLVYLYLMNYAKSQPDMAIMAVNTFVKDCEDPNPLIRALAVRTMGCIRVDKITEYLCEPLRKCLKDEDPYVRKTAAVCVAKLHDINAQLVEDQGFLDTLKDLISDSNPMVVANAVAALSEIAESHPNSNLLDLNPQTINKLLTALNECTEWGQIFILDCLANYTPRDDRESQSICERVTPRLSHANSAVVLSAVKVLMKFMEMLPKDLDYYGTLLKKLAPPLVTLLSAEPELQYVALRNINLIVQRRPEILKHEMKVFFVKYNDPIYVKLEKLDIMIRLASQANIAQVLAELKEYATEVDVDFVRKAVRAIGRCAIKVEQSAERCVSTLLDLIQTKVNYVVQEAIVVIKDIFRKYPNKYESVIATLCENLDSLDEPEARAAMIWIVGEYAERIDNADELLESFLEGFHDESTQVQLQLLTAIVKLFLKKPTETQELVQQVLSLATQDSDNPDLRDRGYIYWRLLSTDPVAAKEVVLAEKPLISEETDLIEPTLLEELICHIGTLASVYHKPPSAFVEGSRGVQHKRLPGSTLTPSHRRPVLSALPVDNLFFFVCSSTIQLGGDIGGNPAMGAAFGAAPATMPASFNAPGSGGLDDLFDLGGGVGMPMGALNPPKAVWLPAMKAKGLEISGVFVRRAGVIQMEMTLTNKAMSVMTDFAIQFNRNSFGLAPAGPLQILTPLSPNQSIEPLNNLQVAVKNNIDVFYFSCQYPISMLFVEDGKMERQVFLATWKDIPNDNESQFQIKDCHLNSDAASNKLQSSNIFTIAKRTVEGQDMLYQSMKLTNGIWVLAELRVQAGNPNYTISLKCRAPEVSQCVFQNYEAVLKN</sequence>
<dbReference type="Gene3D" id="1.25.10.10">
    <property type="entry name" value="Leucine-rich Repeat Variant"/>
    <property type="match status" value="1"/>
</dbReference>